<sequence>MGSWIVLARRLPVERRREDFFHELAHGLMHAEHQLNVTIT</sequence>
<protein>
    <recommendedName>
        <fullName evidence="1">IrrE N-terminal-like domain-containing protein</fullName>
    </recommendedName>
</protein>
<dbReference type="AlphaFoldDB" id="A0A2R6Y0E4"/>
<proteinExistence type="predicted"/>
<name>A0A2R6Y0E4_9BACL</name>
<comment type="caution">
    <text evidence="2">The sequence shown here is derived from an EMBL/GenBank/DDBJ whole genome shotgun (WGS) entry which is preliminary data.</text>
</comment>
<dbReference type="InterPro" id="IPR010359">
    <property type="entry name" value="IrrE_HExxH"/>
</dbReference>
<evidence type="ECO:0000259" key="1">
    <source>
        <dbReference type="Pfam" id="PF06114"/>
    </source>
</evidence>
<evidence type="ECO:0000313" key="2">
    <source>
        <dbReference type="EMBL" id="PTQ56102.1"/>
    </source>
</evidence>
<evidence type="ECO:0000313" key="3">
    <source>
        <dbReference type="Proteomes" id="UP000244338"/>
    </source>
</evidence>
<feature type="domain" description="IrrE N-terminal-like" evidence="1">
    <location>
        <begin position="5"/>
        <end position="34"/>
    </location>
</feature>
<organism evidence="2 3">
    <name type="scientific">Candidatus Carbonibacillus altaicus</name>
    <dbReference type="NCBI Taxonomy" id="2163959"/>
    <lineage>
        <taxon>Bacteria</taxon>
        <taxon>Bacillati</taxon>
        <taxon>Bacillota</taxon>
        <taxon>Bacilli</taxon>
        <taxon>Bacillales</taxon>
        <taxon>Candidatus Carbonibacillus</taxon>
    </lineage>
</organism>
<dbReference type="EMBL" id="PEBX01000046">
    <property type="protein sequence ID" value="PTQ56102.1"/>
    <property type="molecule type" value="Genomic_DNA"/>
</dbReference>
<dbReference type="Proteomes" id="UP000244338">
    <property type="component" value="Unassembled WGS sequence"/>
</dbReference>
<accession>A0A2R6Y0E4</accession>
<dbReference type="Pfam" id="PF06114">
    <property type="entry name" value="Peptidase_M78"/>
    <property type="match status" value="1"/>
</dbReference>
<gene>
    <name evidence="2" type="ORF">BSOLF_0844</name>
</gene>
<reference evidence="3" key="1">
    <citation type="journal article" date="2018" name="Sci. Rep.">
        <title>Lignite coal burning seam in the remote Altai Mountains harbors a hydrogen-driven thermophilic microbial community.</title>
        <authorList>
            <person name="Kadnikov V.V."/>
            <person name="Mardanov A.V."/>
            <person name="Ivasenko D.A."/>
            <person name="Antsiferov D.V."/>
            <person name="Beletsky A.V."/>
            <person name="Karnachuk O.V."/>
            <person name="Ravin N.V."/>
        </authorList>
    </citation>
    <scope>NUCLEOTIDE SEQUENCE [LARGE SCALE GENOMIC DNA]</scope>
</reference>